<gene>
    <name evidence="2" type="ORF">BECKMB1821G_GA0114241_103129</name>
    <name evidence="4" type="ORF">BECKMB1821H_GA0114242_10266</name>
    <name evidence="3" type="ORF">BECKMB1821I_GA0114274_10276</name>
</gene>
<evidence type="ECO:0000313" key="4">
    <source>
        <dbReference type="EMBL" id="VFK75563.1"/>
    </source>
</evidence>
<organism evidence="2">
    <name type="scientific">Candidatus Kentrum sp. MB</name>
    <dbReference type="NCBI Taxonomy" id="2138164"/>
    <lineage>
        <taxon>Bacteria</taxon>
        <taxon>Pseudomonadati</taxon>
        <taxon>Pseudomonadota</taxon>
        <taxon>Gammaproteobacteria</taxon>
        <taxon>Candidatus Kentrum</taxon>
    </lineage>
</organism>
<name>A0A450XF38_9GAMM</name>
<dbReference type="EMBL" id="CAADFO010000031">
    <property type="protein sequence ID" value="VFK27905.1"/>
    <property type="molecule type" value="Genomic_DNA"/>
</dbReference>
<feature type="transmembrane region" description="Helical" evidence="1">
    <location>
        <begin position="81"/>
        <end position="99"/>
    </location>
</feature>
<protein>
    <submittedName>
        <fullName evidence="2">Uncharacterized protein</fullName>
    </submittedName>
</protein>
<reference evidence="2" key="1">
    <citation type="submission" date="2019-02" db="EMBL/GenBank/DDBJ databases">
        <authorList>
            <person name="Gruber-Vodicka R. H."/>
            <person name="Seah K. B. B."/>
        </authorList>
    </citation>
    <scope>NUCLEOTIDE SEQUENCE</scope>
    <source>
        <strain evidence="2">BECK_BZ197</strain>
        <strain evidence="4">BECK_BZ198</strain>
        <strain evidence="3">BECK_BZ199</strain>
    </source>
</reference>
<dbReference type="EMBL" id="CAADGH010000026">
    <property type="protein sequence ID" value="VFK75563.1"/>
    <property type="molecule type" value="Genomic_DNA"/>
</dbReference>
<accession>A0A450XF38</accession>
<sequence>MLSLIIDETLFEFAFGCAIASVAFLVVDYAYFVAQGGKESLLNIKYLGNNFLFIVITWFLGAFVVGYFAVYVGMFHEESRLSVVTVGILWPIVLSKMIAGARGHLDAEEDIEEREP</sequence>
<dbReference type="AlphaFoldDB" id="A0A450XF38"/>
<evidence type="ECO:0000313" key="3">
    <source>
        <dbReference type="EMBL" id="VFK31787.1"/>
    </source>
</evidence>
<feature type="transmembrane region" description="Helical" evidence="1">
    <location>
        <begin position="46"/>
        <end position="69"/>
    </location>
</feature>
<keyword evidence="1" id="KW-0812">Transmembrane</keyword>
<evidence type="ECO:0000256" key="1">
    <source>
        <dbReference type="SAM" id="Phobius"/>
    </source>
</evidence>
<feature type="transmembrane region" description="Helical" evidence="1">
    <location>
        <begin position="13"/>
        <end position="34"/>
    </location>
</feature>
<keyword evidence="1" id="KW-0472">Membrane</keyword>
<keyword evidence="1" id="KW-1133">Transmembrane helix</keyword>
<evidence type="ECO:0000313" key="2">
    <source>
        <dbReference type="EMBL" id="VFK27905.1"/>
    </source>
</evidence>
<dbReference type="EMBL" id="CAADFQ010000027">
    <property type="protein sequence ID" value="VFK31787.1"/>
    <property type="molecule type" value="Genomic_DNA"/>
</dbReference>
<proteinExistence type="predicted"/>